<dbReference type="AlphaFoldDB" id="A0A178ZCC6"/>
<dbReference type="Proteomes" id="UP000078343">
    <property type="component" value="Unassembled WGS sequence"/>
</dbReference>
<reference evidence="1 2" key="1">
    <citation type="submission" date="2016-04" db="EMBL/GenBank/DDBJ databases">
        <title>Draft genome of Fonsecaea erecta CBS 125763.</title>
        <authorList>
            <person name="Weiss V.A."/>
            <person name="Vicente V.A."/>
            <person name="Raittz R.T."/>
            <person name="Moreno L.F."/>
            <person name="De Souza E.M."/>
            <person name="Pedrosa F.O."/>
            <person name="Steffens M.B."/>
            <person name="Faoro H."/>
            <person name="Tadra-Sfeir M.Z."/>
            <person name="Najafzadeh M.J."/>
            <person name="Felipe M.S."/>
            <person name="Teixeira M."/>
            <person name="Sun J."/>
            <person name="Xi L."/>
            <person name="Gomes R."/>
            <person name="De Azevedo C.M."/>
            <person name="Salgado C.G."/>
            <person name="Da Silva M.B."/>
            <person name="Nascimento M.F."/>
            <person name="Queiroz-Telles F."/>
            <person name="Attili D.S."/>
            <person name="Gorbushina A."/>
        </authorList>
    </citation>
    <scope>NUCLEOTIDE SEQUENCE [LARGE SCALE GENOMIC DNA]</scope>
    <source>
        <strain evidence="1 2">CBS 125763</strain>
    </source>
</reference>
<evidence type="ECO:0000313" key="1">
    <source>
        <dbReference type="EMBL" id="OAP57409.1"/>
    </source>
</evidence>
<organism evidence="1 2">
    <name type="scientific">Fonsecaea erecta</name>
    <dbReference type="NCBI Taxonomy" id="1367422"/>
    <lineage>
        <taxon>Eukaryota</taxon>
        <taxon>Fungi</taxon>
        <taxon>Dikarya</taxon>
        <taxon>Ascomycota</taxon>
        <taxon>Pezizomycotina</taxon>
        <taxon>Eurotiomycetes</taxon>
        <taxon>Chaetothyriomycetidae</taxon>
        <taxon>Chaetothyriales</taxon>
        <taxon>Herpotrichiellaceae</taxon>
        <taxon>Fonsecaea</taxon>
    </lineage>
</organism>
<dbReference type="GeneID" id="30012315"/>
<accession>A0A178ZCC6</accession>
<evidence type="ECO:0000313" key="2">
    <source>
        <dbReference type="Proteomes" id="UP000078343"/>
    </source>
</evidence>
<protein>
    <submittedName>
        <fullName evidence="1">Uncharacterized protein</fullName>
    </submittedName>
</protein>
<sequence length="145" mass="16566">MNEFYNLAEKGVFWLSKSFKTQPDGHGKGTNRVLVSNGQIRHENRYNAYPGTFIIDGKSVVILDYSHFDNVPSRDYQRKGEVRVLGKYSYRCVARSEMIVKGMTPRPRANGQGGAEPEFYPLGGLVAPWREFDDPHTESKDSNRY</sequence>
<proteinExistence type="predicted"/>
<comment type="caution">
    <text evidence="1">The sequence shown here is derived from an EMBL/GenBank/DDBJ whole genome shotgun (WGS) entry which is preliminary data.</text>
</comment>
<name>A0A178ZCC6_9EURO</name>
<dbReference type="EMBL" id="LVYI01000007">
    <property type="protein sequence ID" value="OAP57409.1"/>
    <property type="molecule type" value="Genomic_DNA"/>
</dbReference>
<keyword evidence="2" id="KW-1185">Reference proteome</keyword>
<dbReference type="RefSeq" id="XP_018690776.1">
    <property type="nucleotide sequence ID" value="XM_018839655.1"/>
</dbReference>
<gene>
    <name evidence="1" type="ORF">AYL99_08147</name>
</gene>